<reference evidence="3" key="2">
    <citation type="submission" date="2023-05" db="EMBL/GenBank/DDBJ databases">
        <authorList>
            <person name="Fouks B."/>
        </authorList>
    </citation>
    <scope>NUCLEOTIDE SEQUENCE</scope>
    <source>
        <strain evidence="3">Stay&amp;Tobe</strain>
        <tissue evidence="3">Testes</tissue>
    </source>
</reference>
<dbReference type="Pfam" id="PF00096">
    <property type="entry name" value="zf-C2H2"/>
    <property type="match status" value="1"/>
</dbReference>
<comment type="caution">
    <text evidence="3">The sequence shown here is derived from an EMBL/GenBank/DDBJ whole genome shotgun (WGS) entry which is preliminary data.</text>
</comment>
<dbReference type="PROSITE" id="PS00028">
    <property type="entry name" value="ZINC_FINGER_C2H2_1"/>
    <property type="match status" value="2"/>
</dbReference>
<keyword evidence="4" id="KW-1185">Reference proteome</keyword>
<evidence type="ECO:0000259" key="2">
    <source>
        <dbReference type="PROSITE" id="PS50157"/>
    </source>
</evidence>
<keyword evidence="1" id="KW-0862">Zinc</keyword>
<reference evidence="3" key="1">
    <citation type="journal article" date="2023" name="IScience">
        <title>Live-bearing cockroach genome reveals convergent evolutionary mechanisms linked to viviparity in insects and beyond.</title>
        <authorList>
            <person name="Fouks B."/>
            <person name="Harrison M.C."/>
            <person name="Mikhailova A.A."/>
            <person name="Marchal E."/>
            <person name="English S."/>
            <person name="Carruthers M."/>
            <person name="Jennings E.C."/>
            <person name="Chiamaka E.L."/>
            <person name="Frigard R.A."/>
            <person name="Pippel M."/>
            <person name="Attardo G.M."/>
            <person name="Benoit J.B."/>
            <person name="Bornberg-Bauer E."/>
            <person name="Tobe S.S."/>
        </authorList>
    </citation>
    <scope>NUCLEOTIDE SEQUENCE</scope>
    <source>
        <strain evidence="3">Stay&amp;Tobe</strain>
    </source>
</reference>
<evidence type="ECO:0000256" key="1">
    <source>
        <dbReference type="PROSITE-ProRule" id="PRU00042"/>
    </source>
</evidence>
<dbReference type="Gene3D" id="3.30.160.60">
    <property type="entry name" value="Classic Zinc Finger"/>
    <property type="match status" value="1"/>
</dbReference>
<protein>
    <recommendedName>
        <fullName evidence="2">C2H2-type domain-containing protein</fullName>
    </recommendedName>
</protein>
<dbReference type="AlphaFoldDB" id="A0AAD8A8R5"/>
<dbReference type="PROSITE" id="PS50157">
    <property type="entry name" value="ZINC_FINGER_C2H2_2"/>
    <property type="match status" value="2"/>
</dbReference>
<organism evidence="3 4">
    <name type="scientific">Diploptera punctata</name>
    <name type="common">Pacific beetle cockroach</name>
    <dbReference type="NCBI Taxonomy" id="6984"/>
    <lineage>
        <taxon>Eukaryota</taxon>
        <taxon>Metazoa</taxon>
        <taxon>Ecdysozoa</taxon>
        <taxon>Arthropoda</taxon>
        <taxon>Hexapoda</taxon>
        <taxon>Insecta</taxon>
        <taxon>Pterygota</taxon>
        <taxon>Neoptera</taxon>
        <taxon>Polyneoptera</taxon>
        <taxon>Dictyoptera</taxon>
        <taxon>Blattodea</taxon>
        <taxon>Blaberoidea</taxon>
        <taxon>Blaberidae</taxon>
        <taxon>Diplopterinae</taxon>
        <taxon>Diploptera</taxon>
    </lineage>
</organism>
<evidence type="ECO:0000313" key="3">
    <source>
        <dbReference type="EMBL" id="KAJ9594591.1"/>
    </source>
</evidence>
<dbReference type="SUPFAM" id="SSF57667">
    <property type="entry name" value="beta-beta-alpha zinc fingers"/>
    <property type="match status" value="1"/>
</dbReference>
<feature type="domain" description="C2H2-type" evidence="2">
    <location>
        <begin position="38"/>
        <end position="66"/>
    </location>
</feature>
<proteinExistence type="predicted"/>
<keyword evidence="1" id="KW-0863">Zinc-finger</keyword>
<dbReference type="InterPro" id="IPR013087">
    <property type="entry name" value="Znf_C2H2_type"/>
</dbReference>
<sequence length="159" mass="18019">MLEHTQGRIHQCHICNKGFVKEHMLKAHIKKFHGGHIYVCPFCNMSVRHRTSIRRHLENRHNELQHEWLMPGFLDKLVSETNAEALNSLPNTSLSNSQEAHESSVIIATPHTPQQITTNTDQFLTQTTTQTEGTEILLTVSGVPIVSSENEVQAPIIRL</sequence>
<evidence type="ECO:0000313" key="4">
    <source>
        <dbReference type="Proteomes" id="UP001233999"/>
    </source>
</evidence>
<gene>
    <name evidence="3" type="ORF">L9F63_027426</name>
</gene>
<dbReference type="SMART" id="SM00355">
    <property type="entry name" value="ZnF_C2H2"/>
    <property type="match status" value="2"/>
</dbReference>
<feature type="domain" description="C2H2-type" evidence="2">
    <location>
        <begin position="10"/>
        <end position="35"/>
    </location>
</feature>
<accession>A0AAD8A8R5</accession>
<keyword evidence="1" id="KW-0479">Metal-binding</keyword>
<dbReference type="EMBL" id="JASPKZ010002888">
    <property type="protein sequence ID" value="KAJ9594591.1"/>
    <property type="molecule type" value="Genomic_DNA"/>
</dbReference>
<dbReference type="Proteomes" id="UP001233999">
    <property type="component" value="Unassembled WGS sequence"/>
</dbReference>
<name>A0AAD8A8R5_DIPPU</name>
<dbReference type="InterPro" id="IPR036236">
    <property type="entry name" value="Znf_C2H2_sf"/>
</dbReference>
<dbReference type="GO" id="GO:0008270">
    <property type="term" value="F:zinc ion binding"/>
    <property type="evidence" value="ECO:0007669"/>
    <property type="project" value="UniProtKB-KW"/>
</dbReference>